<protein>
    <submittedName>
        <fullName evidence="1">Uncharacterized protein</fullName>
    </submittedName>
</protein>
<dbReference type="Proteomes" id="UP000318065">
    <property type="component" value="Chromosome"/>
</dbReference>
<dbReference type="AlphaFoldDB" id="A0A510HIS4"/>
<dbReference type="EMBL" id="AP019791">
    <property type="protein sequence ID" value="BBL79818.1"/>
    <property type="molecule type" value="Genomic_DNA"/>
</dbReference>
<evidence type="ECO:0000313" key="2">
    <source>
        <dbReference type="Proteomes" id="UP000318065"/>
    </source>
</evidence>
<dbReference type="RefSeq" id="WP_143527858.1">
    <property type="nucleotide sequence ID" value="NZ_AP019791.1"/>
</dbReference>
<organism evidence="1 2">
    <name type="scientific">Rubrobacter xylanophilus</name>
    <dbReference type="NCBI Taxonomy" id="49319"/>
    <lineage>
        <taxon>Bacteria</taxon>
        <taxon>Bacillati</taxon>
        <taxon>Actinomycetota</taxon>
        <taxon>Rubrobacteria</taxon>
        <taxon>Rubrobacterales</taxon>
        <taxon>Rubrobacteraceae</taxon>
        <taxon>Rubrobacter</taxon>
    </lineage>
</organism>
<accession>A0A510HIS4</accession>
<proteinExistence type="predicted"/>
<dbReference type="OrthoDB" id="5244949at2"/>
<reference evidence="1" key="1">
    <citation type="journal article" date="2019" name="Microbiol. Resour. Announc.">
        <title>Complete Genome Sequence of Rubrobacter xylanophilus Strain AA3-22, Isolated from Arima Onsen in Japan.</title>
        <authorList>
            <person name="Tomariguchi N."/>
            <person name="Miyazaki K."/>
        </authorList>
    </citation>
    <scope>NUCLEOTIDE SEQUENCE [LARGE SCALE GENOMIC DNA]</scope>
    <source>
        <strain evidence="1">AA3-22</strain>
    </source>
</reference>
<name>A0A510HIS4_9ACTN</name>
<keyword evidence="2" id="KW-1185">Reference proteome</keyword>
<evidence type="ECO:0000313" key="1">
    <source>
        <dbReference type="EMBL" id="BBL79818.1"/>
    </source>
</evidence>
<gene>
    <name evidence="1" type="ORF">RxyAA322_16720</name>
</gene>
<sequence length="125" mass="14117">MNARHTPLTNLLHRIEEHIERWRRQDAAYKAAAEANRERLWKEAMERERLLREAVDRERDRGGPLAEAAEGHGVVFVVHSEEAGKVLERVAAEGGRLVRIMPGAADGWQGGTGIRGSWLVFDREG</sequence>